<dbReference type="STRING" id="137733.SAMN05421767_10546"/>
<feature type="transmembrane region" description="Helical" evidence="1">
    <location>
        <begin position="48"/>
        <end position="71"/>
    </location>
</feature>
<keyword evidence="3" id="KW-1185">Reference proteome</keyword>
<gene>
    <name evidence="2" type="ORF">SAMN05421767_10546</name>
</gene>
<organism evidence="2 3">
    <name type="scientific">Granulicatella balaenopterae</name>
    <dbReference type="NCBI Taxonomy" id="137733"/>
    <lineage>
        <taxon>Bacteria</taxon>
        <taxon>Bacillati</taxon>
        <taxon>Bacillota</taxon>
        <taxon>Bacilli</taxon>
        <taxon>Lactobacillales</taxon>
        <taxon>Carnobacteriaceae</taxon>
        <taxon>Granulicatella</taxon>
    </lineage>
</organism>
<name>A0A1H9ICX4_9LACT</name>
<keyword evidence="2" id="KW-0131">Cell cycle</keyword>
<reference evidence="2 3" key="1">
    <citation type="submission" date="2016-10" db="EMBL/GenBank/DDBJ databases">
        <authorList>
            <person name="de Groot N.N."/>
        </authorList>
    </citation>
    <scope>NUCLEOTIDE SEQUENCE [LARGE SCALE GENOMIC DNA]</scope>
    <source>
        <strain evidence="2 3">DSM 15827</strain>
    </source>
</reference>
<keyword evidence="1" id="KW-0812">Transmembrane</keyword>
<dbReference type="Proteomes" id="UP000198556">
    <property type="component" value="Unassembled WGS sequence"/>
</dbReference>
<dbReference type="RefSeq" id="WP_089746027.1">
    <property type="nucleotide sequence ID" value="NZ_FOGF01000005.1"/>
</dbReference>
<dbReference type="OrthoDB" id="2134768at2"/>
<evidence type="ECO:0000313" key="3">
    <source>
        <dbReference type="Proteomes" id="UP000198556"/>
    </source>
</evidence>
<evidence type="ECO:0000313" key="2">
    <source>
        <dbReference type="EMBL" id="SEQ72433.1"/>
    </source>
</evidence>
<keyword evidence="1" id="KW-0472">Membrane</keyword>
<dbReference type="AlphaFoldDB" id="A0A1H9ICX4"/>
<dbReference type="EMBL" id="FOGF01000005">
    <property type="protein sequence ID" value="SEQ72433.1"/>
    <property type="molecule type" value="Genomic_DNA"/>
</dbReference>
<sequence length="128" mass="14427">MALAEEYFDHLTTNTKANTTTHPNVEIISPPNDAVIPQVKVKTNYGTFAIASIMFLAFLAAITILSTMVVSNKNHQLQDIKTNTTIIQQDNDVLLQSVQELSQYDRVMEIAKEKGFQMNEENVRNVEK</sequence>
<protein>
    <submittedName>
        <fullName evidence="2">Cell division protein FtsL</fullName>
    </submittedName>
</protein>
<dbReference type="GO" id="GO:0051301">
    <property type="term" value="P:cell division"/>
    <property type="evidence" value="ECO:0007669"/>
    <property type="project" value="UniProtKB-KW"/>
</dbReference>
<proteinExistence type="predicted"/>
<evidence type="ECO:0000256" key="1">
    <source>
        <dbReference type="SAM" id="Phobius"/>
    </source>
</evidence>
<keyword evidence="1" id="KW-1133">Transmembrane helix</keyword>
<accession>A0A1H9ICX4</accession>
<keyword evidence="2" id="KW-0132">Cell division</keyword>